<keyword evidence="1" id="KW-0677">Repeat</keyword>
<dbReference type="Gene3D" id="1.10.8.430">
    <property type="entry name" value="Helical domain of apoptotic protease-activating factors"/>
    <property type="match status" value="1"/>
</dbReference>
<keyword evidence="2" id="KW-0547">Nucleotide-binding</keyword>
<keyword evidence="8" id="KW-1185">Reference proteome</keyword>
<dbReference type="STRING" id="2094558.A0A314UYS7"/>
<evidence type="ECO:0000256" key="3">
    <source>
        <dbReference type="ARBA" id="ARBA00022821"/>
    </source>
</evidence>
<dbReference type="Gene3D" id="1.10.10.10">
    <property type="entry name" value="Winged helix-like DNA-binding domain superfamily/Winged helix DNA-binding domain"/>
    <property type="match status" value="1"/>
</dbReference>
<dbReference type="EMBL" id="PJQY01002785">
    <property type="protein sequence ID" value="PQM42687.1"/>
    <property type="molecule type" value="Genomic_DNA"/>
</dbReference>
<feature type="domain" description="Disease resistance N-terminal" evidence="5">
    <location>
        <begin position="5"/>
        <end position="96"/>
    </location>
</feature>
<name>A0A314UYS7_PRUYE</name>
<dbReference type="Gene3D" id="1.20.5.4130">
    <property type="match status" value="1"/>
</dbReference>
<dbReference type="GO" id="GO:0043531">
    <property type="term" value="F:ADP binding"/>
    <property type="evidence" value="ECO:0007669"/>
    <property type="project" value="InterPro"/>
</dbReference>
<proteinExistence type="predicted"/>
<sequence>MAKTAVNIVIAKLVPLLREEGNLFRGIHDDVTSIKDLLETMTSFLKDADAKAERANMSSGVKTWVKQTREMATHIEDVIDEYLRHIARRHNKRGFTGFIFKTNHFVRGLFARHEMASQIQLIKKCVLQIQQTSEAYGFNSTEQTAFSSSRRDDMLFDPRMASLYTEEAELVGIQTLRDKLIDWSIGGELESRRSVSSLVGMGGLGKTTLAKKVFDNQEKLFSDHVYDLEPLSPDMAWELFCKKTFRVSMGYCPPQLKEFATIIISRCGGLPLAIVAISGLLQTKGEDVSQWRKLLDSLSSELESNPHLTNITKILSFSYYDLPYQLRSCFLYFGTYPENRTIKCSRLIRQWIAEGFIKEQRGKTLEDVAEEYLTELIQRSLVQVSLGDETSGKLREC</sequence>
<dbReference type="InterPro" id="IPR058922">
    <property type="entry name" value="WHD_DRP"/>
</dbReference>
<feature type="domain" description="NB-ARC" evidence="4">
    <location>
        <begin position="190"/>
        <end position="219"/>
    </location>
</feature>
<dbReference type="SUPFAM" id="SSF52540">
    <property type="entry name" value="P-loop containing nucleoside triphosphate hydrolases"/>
    <property type="match status" value="1"/>
</dbReference>
<evidence type="ECO:0000313" key="7">
    <source>
        <dbReference type="EMBL" id="PQM42687.1"/>
    </source>
</evidence>
<dbReference type="PANTHER" id="PTHR23155:SF1052">
    <property type="entry name" value="DISEASE RESISTANCE PROTEIN RPM1"/>
    <property type="match status" value="1"/>
</dbReference>
<dbReference type="InterPro" id="IPR036388">
    <property type="entry name" value="WH-like_DNA-bd_sf"/>
</dbReference>
<feature type="domain" description="Disease resistance protein winged helix" evidence="6">
    <location>
        <begin position="336"/>
        <end position="391"/>
    </location>
</feature>
<dbReference type="Pfam" id="PF23559">
    <property type="entry name" value="WHD_DRP"/>
    <property type="match status" value="1"/>
</dbReference>
<evidence type="ECO:0000313" key="8">
    <source>
        <dbReference type="Proteomes" id="UP000250321"/>
    </source>
</evidence>
<dbReference type="InterPro" id="IPR002182">
    <property type="entry name" value="NB-ARC"/>
</dbReference>
<dbReference type="InterPro" id="IPR044974">
    <property type="entry name" value="Disease_R_plants"/>
</dbReference>
<dbReference type="InterPro" id="IPR038005">
    <property type="entry name" value="RX-like_CC"/>
</dbReference>
<protein>
    <submittedName>
        <fullName evidence="7">Disease resistance protein RPM1-like</fullName>
    </submittedName>
</protein>
<evidence type="ECO:0000259" key="4">
    <source>
        <dbReference type="Pfam" id="PF00931"/>
    </source>
</evidence>
<dbReference type="InterPro" id="IPR041118">
    <property type="entry name" value="Rx_N"/>
</dbReference>
<dbReference type="Gene3D" id="3.40.50.300">
    <property type="entry name" value="P-loop containing nucleotide triphosphate hydrolases"/>
    <property type="match status" value="1"/>
</dbReference>
<dbReference type="Pfam" id="PF18052">
    <property type="entry name" value="Rx_N"/>
    <property type="match status" value="1"/>
</dbReference>
<evidence type="ECO:0000259" key="6">
    <source>
        <dbReference type="Pfam" id="PF23559"/>
    </source>
</evidence>
<organism evidence="7 8">
    <name type="scientific">Prunus yedoensis var. nudiflora</name>
    <dbReference type="NCBI Taxonomy" id="2094558"/>
    <lineage>
        <taxon>Eukaryota</taxon>
        <taxon>Viridiplantae</taxon>
        <taxon>Streptophyta</taxon>
        <taxon>Embryophyta</taxon>
        <taxon>Tracheophyta</taxon>
        <taxon>Spermatophyta</taxon>
        <taxon>Magnoliopsida</taxon>
        <taxon>eudicotyledons</taxon>
        <taxon>Gunneridae</taxon>
        <taxon>Pentapetalae</taxon>
        <taxon>rosids</taxon>
        <taxon>fabids</taxon>
        <taxon>Rosales</taxon>
        <taxon>Rosaceae</taxon>
        <taxon>Amygdaloideae</taxon>
        <taxon>Amygdaleae</taxon>
        <taxon>Prunus</taxon>
    </lineage>
</organism>
<accession>A0A314UYS7</accession>
<dbReference type="AlphaFoldDB" id="A0A314UYS7"/>
<dbReference type="GO" id="GO:0098542">
    <property type="term" value="P:defense response to other organism"/>
    <property type="evidence" value="ECO:0007669"/>
    <property type="project" value="TreeGrafter"/>
</dbReference>
<dbReference type="InterPro" id="IPR042197">
    <property type="entry name" value="Apaf_helical"/>
</dbReference>
<gene>
    <name evidence="7" type="ORF">Pyn_16143</name>
</gene>
<evidence type="ECO:0000256" key="2">
    <source>
        <dbReference type="ARBA" id="ARBA00022741"/>
    </source>
</evidence>
<comment type="caution">
    <text evidence="7">The sequence shown here is derived from an EMBL/GenBank/DDBJ whole genome shotgun (WGS) entry which is preliminary data.</text>
</comment>
<keyword evidence="3" id="KW-0611">Plant defense</keyword>
<dbReference type="Proteomes" id="UP000250321">
    <property type="component" value="Unassembled WGS sequence"/>
</dbReference>
<evidence type="ECO:0000259" key="5">
    <source>
        <dbReference type="Pfam" id="PF18052"/>
    </source>
</evidence>
<evidence type="ECO:0000256" key="1">
    <source>
        <dbReference type="ARBA" id="ARBA00022737"/>
    </source>
</evidence>
<dbReference type="PANTHER" id="PTHR23155">
    <property type="entry name" value="DISEASE RESISTANCE PROTEIN RP"/>
    <property type="match status" value="1"/>
</dbReference>
<dbReference type="CDD" id="cd14798">
    <property type="entry name" value="RX-CC_like"/>
    <property type="match status" value="1"/>
</dbReference>
<dbReference type="InterPro" id="IPR027417">
    <property type="entry name" value="P-loop_NTPase"/>
</dbReference>
<dbReference type="OrthoDB" id="598235at2759"/>
<dbReference type="Pfam" id="PF00931">
    <property type="entry name" value="NB-ARC"/>
    <property type="match status" value="1"/>
</dbReference>
<reference evidence="7 8" key="1">
    <citation type="submission" date="2018-02" db="EMBL/GenBank/DDBJ databases">
        <title>Draft genome of wild Prunus yedoensis var. nudiflora.</title>
        <authorList>
            <person name="Baek S."/>
            <person name="Kim J.-H."/>
            <person name="Choi K."/>
            <person name="Kim G.-B."/>
            <person name="Cho A."/>
            <person name="Jang H."/>
            <person name="Shin C.-H."/>
            <person name="Yu H.-J."/>
            <person name="Mun J.-H."/>
        </authorList>
    </citation>
    <scope>NUCLEOTIDE SEQUENCE [LARGE SCALE GENOMIC DNA]</scope>
    <source>
        <strain evidence="8">cv. Jeju island</strain>
        <tissue evidence="7">Leaf</tissue>
    </source>
</reference>
<dbReference type="FunFam" id="1.10.10.10:FF:000322">
    <property type="entry name" value="Probable disease resistance protein At1g63360"/>
    <property type="match status" value="1"/>
</dbReference>